<dbReference type="SUPFAM" id="SSF46894">
    <property type="entry name" value="C-terminal effector domain of the bipartite response regulators"/>
    <property type="match status" value="1"/>
</dbReference>
<dbReference type="Pfam" id="PF00486">
    <property type="entry name" value="Trans_reg_C"/>
    <property type="match status" value="1"/>
</dbReference>
<feature type="repeat" description="TPR" evidence="5">
    <location>
        <begin position="842"/>
        <end position="875"/>
    </location>
</feature>
<evidence type="ECO:0000313" key="8">
    <source>
        <dbReference type="EMBL" id="GIJ72859.1"/>
    </source>
</evidence>
<dbReference type="Proteomes" id="UP000635606">
    <property type="component" value="Unassembled WGS sequence"/>
</dbReference>
<dbReference type="PANTHER" id="PTHR35807">
    <property type="entry name" value="TRANSCRIPTIONAL REGULATOR REDD-RELATED"/>
    <property type="match status" value="1"/>
</dbReference>
<comment type="similarity">
    <text evidence="1">Belongs to the AfsR/DnrI/RedD regulatory family.</text>
</comment>
<dbReference type="Pfam" id="PF13424">
    <property type="entry name" value="TPR_12"/>
    <property type="match status" value="2"/>
</dbReference>
<dbReference type="InterPro" id="IPR019734">
    <property type="entry name" value="TPR_rpt"/>
</dbReference>
<dbReference type="InterPro" id="IPR027417">
    <property type="entry name" value="P-loop_NTPase"/>
</dbReference>
<dbReference type="CDD" id="cd15831">
    <property type="entry name" value="BTAD"/>
    <property type="match status" value="1"/>
</dbReference>
<dbReference type="InterPro" id="IPR005158">
    <property type="entry name" value="BTAD"/>
</dbReference>
<dbReference type="SMART" id="SM01043">
    <property type="entry name" value="BTAD"/>
    <property type="match status" value="1"/>
</dbReference>
<proteinExistence type="inferred from homology"/>
<dbReference type="InterPro" id="IPR036388">
    <property type="entry name" value="WH-like_DNA-bd_sf"/>
</dbReference>
<dbReference type="GO" id="GO:0000160">
    <property type="term" value="P:phosphorelay signal transduction system"/>
    <property type="evidence" value="ECO:0007669"/>
    <property type="project" value="InterPro"/>
</dbReference>
<dbReference type="InterPro" id="IPR016032">
    <property type="entry name" value="Sig_transdc_resp-reg_C-effctor"/>
</dbReference>
<dbReference type="PANTHER" id="PTHR35807:SF1">
    <property type="entry name" value="TRANSCRIPTIONAL REGULATOR REDD"/>
    <property type="match status" value="1"/>
</dbReference>
<dbReference type="GO" id="GO:0006355">
    <property type="term" value="P:regulation of DNA-templated transcription"/>
    <property type="evidence" value="ECO:0007669"/>
    <property type="project" value="InterPro"/>
</dbReference>
<protein>
    <submittedName>
        <fullName evidence="8">SARP family transcriptional regulator</fullName>
    </submittedName>
</protein>
<organism evidence="8 9">
    <name type="scientific">Virgisporangium ochraceum</name>
    <dbReference type="NCBI Taxonomy" id="65505"/>
    <lineage>
        <taxon>Bacteria</taxon>
        <taxon>Bacillati</taxon>
        <taxon>Actinomycetota</taxon>
        <taxon>Actinomycetes</taxon>
        <taxon>Micromonosporales</taxon>
        <taxon>Micromonosporaceae</taxon>
        <taxon>Virgisporangium</taxon>
    </lineage>
</organism>
<sequence>MVLRIQVLGHVAAWHDREPLSLGSTAQRAVLGLVAVAGGQVVPRTAIMDVLWPDRTPPASAVNVIQTHVLRLRRQLEPDRPSRGRSGVLVQVGDGYALRAPTAAVDLLRFRQLVESAERRQLAGDPQEAAALLDEALGLWHGPPLADIPALAGHPHTVALAAEQRVALARYGDLMIALGSAADVLPKLEQVAAANPLDEVAQARLIRAYGAAGRRGQAFTLFGEVRRRLVEELGVDPGPELVRAHTDLLHSVGSGKSADDHRRPAAPAQLPAAIRGFTGRVPELARLHKAITGSAGTTIVAVSGTAGVGKTALAVHWAHQVADQFPDGQIFLDLRGFHGSGRAVEPAEAVRDLLDALQVPEDRVPVSVAAQTALFRSLVCTRQMLFVLDNARDTAQVRPLLPGGSRCLVLVTSRNQLAGLVATDGAQPVGLDLLDAAESRDLLAARLGADRVAAEAPAVADIVNRCAGLPLALAIVAARAATNPHFSLRDLAGELCDERIRLDALGTDEHGSVVRSVFSWSYRALGPAAATMFRRLGSHPGPAVSLPAAASLAGLPASDVRPALAELTRANLVTEPSPGRYSCHDLLHAYAAEIARTVDGPDALHAARGRMIGHYLHTARTADRLLLPHREPPVVLDRMPPGTTPETPEDRDAAMRWFAAEHRTLVTVTREAAATGFDADAARLAWTLCTFFQWRGHWHDQAITQRLALRAAERLGDDTGQAHARHHLGRAHAKLSRPDDAQYHYRQALHLFGRCGDHAGQGQTHLGLGALFEQRGDSRTALRHALRALDLFRLAGNLPGQANAMNSAGWCHVQLGHHEQAIAACQEALALQQEIGDRDGEAATWDSLGYAHHSLDRFDEAAACYQRAIDLRRDLGDRYYEAASLHRLGDTRLASGDPAAAAESWRAALDILDALGHADSAGIRGKLASCS</sequence>
<dbReference type="AlphaFoldDB" id="A0A8J3ZYZ5"/>
<dbReference type="GO" id="GO:0043531">
    <property type="term" value="F:ADP binding"/>
    <property type="evidence" value="ECO:0007669"/>
    <property type="project" value="InterPro"/>
</dbReference>
<dbReference type="InterPro" id="IPR051677">
    <property type="entry name" value="AfsR-DnrI-RedD_regulator"/>
</dbReference>
<gene>
    <name evidence="8" type="ORF">Voc01_077760</name>
</gene>
<dbReference type="EMBL" id="BOPH01000105">
    <property type="protein sequence ID" value="GIJ72859.1"/>
    <property type="molecule type" value="Genomic_DNA"/>
</dbReference>
<dbReference type="Pfam" id="PF03704">
    <property type="entry name" value="BTAD"/>
    <property type="match status" value="1"/>
</dbReference>
<evidence type="ECO:0000256" key="4">
    <source>
        <dbReference type="ARBA" id="ARBA00023163"/>
    </source>
</evidence>
<reference evidence="8" key="1">
    <citation type="submission" date="2021-01" db="EMBL/GenBank/DDBJ databases">
        <title>Whole genome shotgun sequence of Virgisporangium ochraceum NBRC 16418.</title>
        <authorList>
            <person name="Komaki H."/>
            <person name="Tamura T."/>
        </authorList>
    </citation>
    <scope>NUCLEOTIDE SEQUENCE</scope>
    <source>
        <strain evidence="8">NBRC 16418</strain>
    </source>
</reference>
<dbReference type="PROSITE" id="PS51755">
    <property type="entry name" value="OMPR_PHOB"/>
    <property type="match status" value="1"/>
</dbReference>
<dbReference type="RefSeq" id="WP_203932686.1">
    <property type="nucleotide sequence ID" value="NZ_BOPH01000105.1"/>
</dbReference>
<dbReference type="SUPFAM" id="SSF52540">
    <property type="entry name" value="P-loop containing nucleoside triphosphate hydrolases"/>
    <property type="match status" value="1"/>
</dbReference>
<dbReference type="Gene3D" id="3.40.50.300">
    <property type="entry name" value="P-loop containing nucleotide triphosphate hydrolases"/>
    <property type="match status" value="1"/>
</dbReference>
<feature type="domain" description="OmpR/PhoB-type" evidence="7">
    <location>
        <begin position="1"/>
        <end position="100"/>
    </location>
</feature>
<evidence type="ECO:0000256" key="5">
    <source>
        <dbReference type="PROSITE-ProRule" id="PRU00339"/>
    </source>
</evidence>
<evidence type="ECO:0000313" key="9">
    <source>
        <dbReference type="Proteomes" id="UP000635606"/>
    </source>
</evidence>
<comment type="caution">
    <text evidence="8">The sequence shown here is derived from an EMBL/GenBank/DDBJ whole genome shotgun (WGS) entry which is preliminary data.</text>
</comment>
<evidence type="ECO:0000259" key="7">
    <source>
        <dbReference type="PROSITE" id="PS51755"/>
    </source>
</evidence>
<dbReference type="SMART" id="SM00028">
    <property type="entry name" value="TPR"/>
    <property type="match status" value="5"/>
</dbReference>
<keyword evidence="2" id="KW-0805">Transcription regulation</keyword>
<evidence type="ECO:0000256" key="1">
    <source>
        <dbReference type="ARBA" id="ARBA00005820"/>
    </source>
</evidence>
<keyword evidence="4" id="KW-0804">Transcription</keyword>
<feature type="DNA-binding region" description="OmpR/PhoB-type" evidence="6">
    <location>
        <begin position="1"/>
        <end position="100"/>
    </location>
</feature>
<dbReference type="PROSITE" id="PS50005">
    <property type="entry name" value="TPR"/>
    <property type="match status" value="1"/>
</dbReference>
<dbReference type="InterPro" id="IPR002182">
    <property type="entry name" value="NB-ARC"/>
</dbReference>
<evidence type="ECO:0000256" key="3">
    <source>
        <dbReference type="ARBA" id="ARBA00023125"/>
    </source>
</evidence>
<dbReference type="Gene3D" id="1.25.40.10">
    <property type="entry name" value="Tetratricopeptide repeat domain"/>
    <property type="match status" value="3"/>
</dbReference>
<evidence type="ECO:0000256" key="6">
    <source>
        <dbReference type="PROSITE-ProRule" id="PRU01091"/>
    </source>
</evidence>
<evidence type="ECO:0000256" key="2">
    <source>
        <dbReference type="ARBA" id="ARBA00023015"/>
    </source>
</evidence>
<dbReference type="Pfam" id="PF00931">
    <property type="entry name" value="NB-ARC"/>
    <property type="match status" value="1"/>
</dbReference>
<keyword evidence="5" id="KW-0802">TPR repeat</keyword>
<dbReference type="PRINTS" id="PR00364">
    <property type="entry name" value="DISEASERSIST"/>
</dbReference>
<dbReference type="GO" id="GO:0003677">
    <property type="term" value="F:DNA binding"/>
    <property type="evidence" value="ECO:0007669"/>
    <property type="project" value="UniProtKB-UniRule"/>
</dbReference>
<accession>A0A8J3ZYZ5</accession>
<dbReference type="SUPFAM" id="SSF48452">
    <property type="entry name" value="TPR-like"/>
    <property type="match status" value="3"/>
</dbReference>
<dbReference type="SMART" id="SM00862">
    <property type="entry name" value="Trans_reg_C"/>
    <property type="match status" value="1"/>
</dbReference>
<keyword evidence="3 6" id="KW-0238">DNA-binding</keyword>
<dbReference type="InterPro" id="IPR001867">
    <property type="entry name" value="OmpR/PhoB-type_DNA-bd"/>
</dbReference>
<dbReference type="Gene3D" id="1.10.10.10">
    <property type="entry name" value="Winged helix-like DNA-binding domain superfamily/Winged helix DNA-binding domain"/>
    <property type="match status" value="1"/>
</dbReference>
<name>A0A8J3ZYZ5_9ACTN</name>
<keyword evidence="9" id="KW-1185">Reference proteome</keyword>
<dbReference type="InterPro" id="IPR011990">
    <property type="entry name" value="TPR-like_helical_dom_sf"/>
</dbReference>